<protein>
    <submittedName>
        <fullName evidence="1">Uncharacterized protein</fullName>
    </submittedName>
</protein>
<sequence>MLLYATNATSCNTQTLIARIQGAPDVAQVITDSVRIPAGEGSFSATFSLDRYLPGRCDWKPVAIHHAEFEPKNSIAPPVKRGLVSLREKSPTETDLMFTCQQEAQERDQNKYLNCSLQSSIDNMTTSVEGGVVNVHFLRAPQAGRR</sequence>
<accession>A0A0P0RE29</accession>
<dbReference type="AlphaFoldDB" id="A0A0P0RE29"/>
<evidence type="ECO:0000313" key="2">
    <source>
        <dbReference type="Proteomes" id="UP000019146"/>
    </source>
</evidence>
<evidence type="ECO:0000313" key="1">
    <source>
        <dbReference type="EMBL" id="ALL66848.1"/>
    </source>
</evidence>
<dbReference type="EMBL" id="CP012747">
    <property type="protein sequence ID" value="ALL66848.1"/>
    <property type="molecule type" value="Genomic_DNA"/>
</dbReference>
<name>A0A0P0RE29_9BURK</name>
<gene>
    <name evidence="1" type="ORF">K788_00015955</name>
</gene>
<organism evidence="1 2">
    <name type="scientific">Paraburkholderia caribensis MBA4</name>
    <dbReference type="NCBI Taxonomy" id="1323664"/>
    <lineage>
        <taxon>Bacteria</taxon>
        <taxon>Pseudomonadati</taxon>
        <taxon>Pseudomonadota</taxon>
        <taxon>Betaproteobacteria</taxon>
        <taxon>Burkholderiales</taxon>
        <taxon>Burkholderiaceae</taxon>
        <taxon>Paraburkholderia</taxon>
    </lineage>
</organism>
<reference evidence="1 2" key="1">
    <citation type="journal article" date="2014" name="Genome Announc.">
        <title>Draft Genome Sequence of the Haloacid-Degrading Burkholderia caribensis Strain MBA4.</title>
        <authorList>
            <person name="Pan Y."/>
            <person name="Kong K.F."/>
            <person name="Tsang J.S."/>
        </authorList>
    </citation>
    <scope>NUCLEOTIDE SEQUENCE [LARGE SCALE GENOMIC DNA]</scope>
    <source>
        <strain evidence="1 2">MBA4</strain>
    </source>
</reference>
<dbReference type="KEGG" id="bcai:K788_00015955"/>
<proteinExistence type="predicted"/>
<dbReference type="Proteomes" id="UP000019146">
    <property type="component" value="Chromosome 2"/>
</dbReference>